<dbReference type="PANTHER" id="PTHR43157">
    <property type="entry name" value="PHOSPHATIDYLINOSITOL-GLYCAN BIOSYNTHESIS CLASS F PROTEIN-RELATED"/>
    <property type="match status" value="1"/>
</dbReference>
<protein>
    <submittedName>
        <fullName evidence="3 4">Retinol dehydrogenase 14</fullName>
    </submittedName>
</protein>
<evidence type="ECO:0000256" key="1">
    <source>
        <dbReference type="ARBA" id="ARBA00023002"/>
    </source>
</evidence>
<dbReference type="Proteomes" id="UP000887569">
    <property type="component" value="Unplaced"/>
</dbReference>
<organism evidence="2 4">
    <name type="scientific">Parascaris univalens</name>
    <name type="common">Nematode worm</name>
    <dbReference type="NCBI Taxonomy" id="6257"/>
    <lineage>
        <taxon>Eukaryota</taxon>
        <taxon>Metazoa</taxon>
        <taxon>Ecdysozoa</taxon>
        <taxon>Nematoda</taxon>
        <taxon>Chromadorea</taxon>
        <taxon>Rhabditida</taxon>
        <taxon>Spirurina</taxon>
        <taxon>Ascaridomorpha</taxon>
        <taxon>Ascaridoidea</taxon>
        <taxon>Ascarididae</taxon>
        <taxon>Parascaris</taxon>
    </lineage>
</organism>
<keyword evidence="1" id="KW-0560">Oxidoreductase</keyword>
<dbReference type="SUPFAM" id="SSF51735">
    <property type="entry name" value="NAD(P)-binding Rossmann-fold domains"/>
    <property type="match status" value="1"/>
</dbReference>
<name>A0A915BVL5_PARUN</name>
<dbReference type="Gene3D" id="3.40.50.720">
    <property type="entry name" value="NAD(P)-binding Rossmann-like Domain"/>
    <property type="match status" value="1"/>
</dbReference>
<accession>A0A915BVL5</accession>
<dbReference type="PANTHER" id="PTHR43157:SF31">
    <property type="entry name" value="PHOSPHATIDYLINOSITOL-GLYCAN BIOSYNTHESIS CLASS F PROTEIN"/>
    <property type="match status" value="1"/>
</dbReference>
<dbReference type="AlphaFoldDB" id="A0A915BVL5"/>
<dbReference type="Pfam" id="PF00106">
    <property type="entry name" value="adh_short"/>
    <property type="match status" value="1"/>
</dbReference>
<dbReference type="GO" id="GO:0016491">
    <property type="term" value="F:oxidoreductase activity"/>
    <property type="evidence" value="ECO:0007669"/>
    <property type="project" value="UniProtKB-KW"/>
</dbReference>
<dbReference type="WBParaSite" id="PgR061_g049_t01">
    <property type="protein sequence ID" value="PgR061_g049_t01"/>
    <property type="gene ID" value="PgR061_g049"/>
</dbReference>
<evidence type="ECO:0000313" key="4">
    <source>
        <dbReference type="WBParaSite" id="PgR061_g049_t02"/>
    </source>
</evidence>
<sequence length="314" mass="35648">ITFGGMASNRQPTTFKRTVLITGSTDGIGRQTALELASRNKENFVIVHGRSAEKCESTVEYIVGENKLPDRSNIDYVVADFSDLKEVALMAAEVQSRFPNLNVLLCNAGVLLPKRTESRNGLEMTFQVNHLAHYFLIIRLLETLKMNEPSRIIIVSSALHSWHKIDWDDIMAEQEYDKYLQYSRTKLMNHLTAFALHRLLVRQGCHFRVTSNVVELGNSEQQRQKRARSRSTSLSSSDTTLVLTSGAGTLLAMVESPLFDGVSGKYFDNHGRQTRSGSDATDERLQKKLWQYSEQLCAEFLKYDDNLNYDRSLE</sequence>
<proteinExistence type="predicted"/>
<dbReference type="InterPro" id="IPR036291">
    <property type="entry name" value="NAD(P)-bd_dom_sf"/>
</dbReference>
<reference evidence="3 4" key="1">
    <citation type="submission" date="2022-11" db="UniProtKB">
        <authorList>
            <consortium name="WormBaseParasite"/>
        </authorList>
    </citation>
    <scope>IDENTIFICATION</scope>
</reference>
<evidence type="ECO:0000313" key="3">
    <source>
        <dbReference type="WBParaSite" id="PgR061_g049_t01"/>
    </source>
</evidence>
<keyword evidence="2" id="KW-1185">Reference proteome</keyword>
<evidence type="ECO:0000313" key="2">
    <source>
        <dbReference type="Proteomes" id="UP000887569"/>
    </source>
</evidence>
<dbReference type="InterPro" id="IPR002347">
    <property type="entry name" value="SDR_fam"/>
</dbReference>
<dbReference type="WBParaSite" id="PgR061_g049_t02">
    <property type="protein sequence ID" value="PgR061_g049_t02"/>
    <property type="gene ID" value="PgR061_g049"/>
</dbReference>